<comment type="similarity">
    <text evidence="2">Belongs to the PER33/POM33 family.</text>
</comment>
<evidence type="ECO:0000256" key="1">
    <source>
        <dbReference type="ARBA" id="ARBA00004141"/>
    </source>
</evidence>
<organism evidence="7 8">
    <name type="scientific">Odynerus spinipes</name>
    <dbReference type="NCBI Taxonomy" id="1348599"/>
    <lineage>
        <taxon>Eukaryota</taxon>
        <taxon>Metazoa</taxon>
        <taxon>Ecdysozoa</taxon>
        <taxon>Arthropoda</taxon>
        <taxon>Hexapoda</taxon>
        <taxon>Insecta</taxon>
        <taxon>Pterygota</taxon>
        <taxon>Neoptera</taxon>
        <taxon>Endopterygota</taxon>
        <taxon>Hymenoptera</taxon>
        <taxon>Apocrita</taxon>
        <taxon>Aculeata</taxon>
        <taxon>Vespoidea</taxon>
        <taxon>Vespidae</taxon>
        <taxon>Eumeninae</taxon>
        <taxon>Odynerus</taxon>
    </lineage>
</organism>
<evidence type="ECO:0008006" key="9">
    <source>
        <dbReference type="Google" id="ProtNLM"/>
    </source>
</evidence>
<dbReference type="GO" id="GO:0071786">
    <property type="term" value="P:endoplasmic reticulum tubular network organization"/>
    <property type="evidence" value="ECO:0007669"/>
    <property type="project" value="TreeGrafter"/>
</dbReference>
<keyword evidence="4 6" id="KW-1133">Transmembrane helix</keyword>
<accession>A0AAD9RRZ1</accession>
<evidence type="ECO:0000313" key="7">
    <source>
        <dbReference type="EMBL" id="KAK2584741.1"/>
    </source>
</evidence>
<feature type="transmembrane region" description="Helical" evidence="6">
    <location>
        <begin position="186"/>
        <end position="206"/>
    </location>
</feature>
<evidence type="ECO:0000256" key="3">
    <source>
        <dbReference type="ARBA" id="ARBA00022692"/>
    </source>
</evidence>
<comment type="subcellular location">
    <subcellularLocation>
        <location evidence="1">Membrane</location>
        <topology evidence="1">Multi-pass membrane protein</topology>
    </subcellularLocation>
</comment>
<protein>
    <recommendedName>
        <fullName evidence="9">Krueppel homolog 2</fullName>
    </recommendedName>
</protein>
<evidence type="ECO:0000256" key="5">
    <source>
        <dbReference type="ARBA" id="ARBA00023136"/>
    </source>
</evidence>
<dbReference type="Pfam" id="PF03661">
    <property type="entry name" value="TMEM33_Pom33"/>
    <property type="match status" value="1"/>
</dbReference>
<gene>
    <name evidence="7" type="ORF">KPH14_007072</name>
</gene>
<dbReference type="InterPro" id="IPR051645">
    <property type="entry name" value="PER33/POM33_regulator"/>
</dbReference>
<dbReference type="InterPro" id="IPR005344">
    <property type="entry name" value="TMEM33/Pom33"/>
</dbReference>
<proteinExistence type="inferred from homology"/>
<dbReference type="GO" id="GO:0061024">
    <property type="term" value="P:membrane organization"/>
    <property type="evidence" value="ECO:0007669"/>
    <property type="project" value="TreeGrafter"/>
</dbReference>
<sequence length="277" mass="32112">MCHNLAYTVLSSKQRRIFQILKTRKMADNAGSRDSSAQVERGWSALKQYVIDNKIKAGLWFTRFLTMMFTISYIIPIFGNSYNVYYKALMSNAATSALRLHQRVPRVQFSRQFLEMLLLEDSCHYLLYSIIFLYVPPVTLVLVPIFLFALLQFSSFSLTLLDCLGQNSWWGIRFMISLVEFQSHKILRFCALSEIIILPFTVFLVFTGRVGLLTPIIYYQFLKLRLASQRNPSTRNVFYEIRSTLSTVSKKPAVPDILRRMIEGLLSLTQQMAPVRQ</sequence>
<reference evidence="7" key="2">
    <citation type="journal article" date="2023" name="Commun. Biol.">
        <title>Intrasexual cuticular hydrocarbon dimorphism in a wasp sheds light on hydrocarbon biosynthesis genes in Hymenoptera.</title>
        <authorList>
            <person name="Moris V.C."/>
            <person name="Podsiadlowski L."/>
            <person name="Martin S."/>
            <person name="Oeyen J.P."/>
            <person name="Donath A."/>
            <person name="Petersen M."/>
            <person name="Wilbrandt J."/>
            <person name="Misof B."/>
            <person name="Liedtke D."/>
            <person name="Thamm M."/>
            <person name="Scheiner R."/>
            <person name="Schmitt T."/>
            <person name="Niehuis O."/>
        </authorList>
    </citation>
    <scope>NUCLEOTIDE SEQUENCE</scope>
    <source>
        <strain evidence="7">GBR_01_08_01A</strain>
    </source>
</reference>
<dbReference type="Proteomes" id="UP001258017">
    <property type="component" value="Unassembled WGS sequence"/>
</dbReference>
<name>A0AAD9RRZ1_9HYME</name>
<dbReference type="AlphaFoldDB" id="A0AAD9RRZ1"/>
<keyword evidence="8" id="KW-1185">Reference proteome</keyword>
<feature type="transmembrane region" description="Helical" evidence="6">
    <location>
        <begin position="57"/>
        <end position="78"/>
    </location>
</feature>
<dbReference type="GO" id="GO:0016020">
    <property type="term" value="C:membrane"/>
    <property type="evidence" value="ECO:0007669"/>
    <property type="project" value="UniProtKB-SubCell"/>
</dbReference>
<comment type="caution">
    <text evidence="7">The sequence shown here is derived from an EMBL/GenBank/DDBJ whole genome shotgun (WGS) entry which is preliminary data.</text>
</comment>
<dbReference type="GO" id="GO:0005783">
    <property type="term" value="C:endoplasmic reticulum"/>
    <property type="evidence" value="ECO:0007669"/>
    <property type="project" value="TreeGrafter"/>
</dbReference>
<evidence type="ECO:0000256" key="2">
    <source>
        <dbReference type="ARBA" id="ARBA00007322"/>
    </source>
</evidence>
<keyword evidence="3 6" id="KW-0812">Transmembrane</keyword>
<keyword evidence="5 6" id="KW-0472">Membrane</keyword>
<dbReference type="EMBL" id="JAIFRP010000026">
    <property type="protein sequence ID" value="KAK2584741.1"/>
    <property type="molecule type" value="Genomic_DNA"/>
</dbReference>
<dbReference type="PANTHER" id="PTHR12703">
    <property type="entry name" value="TRANSMEMBRANE PROTEIN 33"/>
    <property type="match status" value="1"/>
</dbReference>
<reference evidence="7" key="1">
    <citation type="submission" date="2021-08" db="EMBL/GenBank/DDBJ databases">
        <authorList>
            <person name="Misof B."/>
            <person name="Oliver O."/>
            <person name="Podsiadlowski L."/>
            <person name="Donath A."/>
            <person name="Peters R."/>
            <person name="Mayer C."/>
            <person name="Rust J."/>
            <person name="Gunkel S."/>
            <person name="Lesny P."/>
            <person name="Martin S."/>
            <person name="Oeyen J.P."/>
            <person name="Petersen M."/>
            <person name="Panagiotis P."/>
            <person name="Wilbrandt J."/>
            <person name="Tanja T."/>
        </authorList>
    </citation>
    <scope>NUCLEOTIDE SEQUENCE</scope>
    <source>
        <strain evidence="7">GBR_01_08_01A</strain>
        <tissue evidence="7">Thorax + abdomen</tissue>
    </source>
</reference>
<evidence type="ECO:0000256" key="4">
    <source>
        <dbReference type="ARBA" id="ARBA00022989"/>
    </source>
</evidence>
<evidence type="ECO:0000256" key="6">
    <source>
        <dbReference type="SAM" id="Phobius"/>
    </source>
</evidence>
<evidence type="ECO:0000313" key="8">
    <source>
        <dbReference type="Proteomes" id="UP001258017"/>
    </source>
</evidence>
<dbReference type="PANTHER" id="PTHR12703:SF4">
    <property type="entry name" value="TRANSMEMBRANE PROTEIN 33"/>
    <property type="match status" value="1"/>
</dbReference>